<reference evidence="1" key="1">
    <citation type="submission" date="2022-02" db="EMBL/GenBank/DDBJ databases">
        <title>Plant Genome Project.</title>
        <authorList>
            <person name="Zhang R.-G."/>
        </authorList>
    </citation>
    <scope>NUCLEOTIDE SEQUENCE</scope>
    <source>
        <strain evidence="1">AT1</strain>
    </source>
</reference>
<comment type="caution">
    <text evidence="1">The sequence shown here is derived from an EMBL/GenBank/DDBJ whole genome shotgun (WGS) entry which is preliminary data.</text>
</comment>
<protein>
    <submittedName>
        <fullName evidence="1">Uncharacterized protein</fullName>
    </submittedName>
</protein>
<dbReference type="EMBL" id="CM046399">
    <property type="protein sequence ID" value="KAI8526740.1"/>
    <property type="molecule type" value="Genomic_DNA"/>
</dbReference>
<dbReference type="Proteomes" id="UP001062846">
    <property type="component" value="Chromosome 12"/>
</dbReference>
<sequence>MQWNSWLFCWDAVLKASDYPRKEFLLHYQDDEATCEVSGTPYSRMQIDERERERERERVAGMEIATYEMKNLSIDEEFILSSNNDDCEELTELRSSPLPPTTTYYEELTECGLDESLKNVKWSTTVEPNERPDLPSTRLAGGSRIRLLGPISDRQAKEGLLSS</sequence>
<evidence type="ECO:0000313" key="2">
    <source>
        <dbReference type="Proteomes" id="UP001062846"/>
    </source>
</evidence>
<proteinExistence type="predicted"/>
<accession>A0ACC0LDT6</accession>
<evidence type="ECO:0000313" key="1">
    <source>
        <dbReference type="EMBL" id="KAI8526740.1"/>
    </source>
</evidence>
<gene>
    <name evidence="1" type="ORF">RHMOL_Rhmol12G0019500</name>
</gene>
<organism evidence="1 2">
    <name type="scientific">Rhododendron molle</name>
    <name type="common">Chinese azalea</name>
    <name type="synonym">Azalea mollis</name>
    <dbReference type="NCBI Taxonomy" id="49168"/>
    <lineage>
        <taxon>Eukaryota</taxon>
        <taxon>Viridiplantae</taxon>
        <taxon>Streptophyta</taxon>
        <taxon>Embryophyta</taxon>
        <taxon>Tracheophyta</taxon>
        <taxon>Spermatophyta</taxon>
        <taxon>Magnoliopsida</taxon>
        <taxon>eudicotyledons</taxon>
        <taxon>Gunneridae</taxon>
        <taxon>Pentapetalae</taxon>
        <taxon>asterids</taxon>
        <taxon>Ericales</taxon>
        <taxon>Ericaceae</taxon>
        <taxon>Ericoideae</taxon>
        <taxon>Rhodoreae</taxon>
        <taxon>Rhododendron</taxon>
    </lineage>
</organism>
<keyword evidence="2" id="KW-1185">Reference proteome</keyword>
<name>A0ACC0LDT6_RHOML</name>